<gene>
    <name evidence="1" type="ORF">ACEZ3G_03575</name>
</gene>
<evidence type="ECO:0000313" key="2">
    <source>
        <dbReference type="Proteomes" id="UP001595191"/>
    </source>
</evidence>
<sequence length="261" mass="27995">MDFKNTSYIIMGGTTGMGLSAAIALNDNGANVVVVGRNPESCKKAQETLGDNCIAISGDATEPETMKKAIHMAHDTFGVISGLFHVAGGSGRKWGDGPLDKITLEGWNKTMELNLTSLMLSNQAMTNYFLEHKKEGIILNMGSVLGFSPSPKYFTTHAYAAAKSAIIGFSKSIAAYYAEHNIRVNVIAPSLFITPMAKRAAEDAEILSFLKTKQPLDGGRPGASEDINNAVLMFLHPESRFITGQVLAVDGGWSISEGQYQ</sequence>
<keyword evidence="2" id="KW-1185">Reference proteome</keyword>
<evidence type="ECO:0000313" key="1">
    <source>
        <dbReference type="EMBL" id="MFH6602543.1"/>
    </source>
</evidence>
<name>A0ACC7LGK5_9FLAO</name>
<keyword evidence="1" id="KW-0560">Oxidoreductase</keyword>
<comment type="caution">
    <text evidence="1">The sequence shown here is derived from an EMBL/GenBank/DDBJ whole genome shotgun (WGS) entry which is preliminary data.</text>
</comment>
<proteinExistence type="predicted"/>
<accession>A0ACC7LGK5</accession>
<reference evidence="1" key="1">
    <citation type="submission" date="2024-09" db="EMBL/GenBank/DDBJ databases">
        <authorList>
            <person name="Liu J."/>
        </authorList>
    </citation>
    <scope>NUCLEOTIDE SEQUENCE</scope>
    <source>
        <strain evidence="1">NBU2967</strain>
    </source>
</reference>
<organism evidence="1 2">
    <name type="scientific">Meishania litoralis</name>
    <dbReference type="NCBI Taxonomy" id="3434685"/>
    <lineage>
        <taxon>Bacteria</taxon>
        <taxon>Pseudomonadati</taxon>
        <taxon>Bacteroidota</taxon>
        <taxon>Flavobacteriia</taxon>
        <taxon>Flavobacteriales</taxon>
        <taxon>Flavobacteriaceae</taxon>
        <taxon>Meishania</taxon>
    </lineage>
</organism>
<protein>
    <submittedName>
        <fullName evidence="1">SDR family NAD(P)-dependent oxidoreductase</fullName>
        <ecNumber evidence="1">1.1.1.-</ecNumber>
    </submittedName>
</protein>
<dbReference type="EMBL" id="JBHFPV010000001">
    <property type="protein sequence ID" value="MFH6602543.1"/>
    <property type="molecule type" value="Genomic_DNA"/>
</dbReference>
<dbReference type="EC" id="1.1.1.-" evidence="1"/>
<dbReference type="Proteomes" id="UP001595191">
    <property type="component" value="Unassembled WGS sequence"/>
</dbReference>